<dbReference type="Proteomes" id="UP001055811">
    <property type="component" value="Linkage Group LG07"/>
</dbReference>
<evidence type="ECO:0000313" key="2">
    <source>
        <dbReference type="Proteomes" id="UP001055811"/>
    </source>
</evidence>
<gene>
    <name evidence="1" type="ORF">L2E82_39979</name>
</gene>
<organism evidence="1 2">
    <name type="scientific">Cichorium intybus</name>
    <name type="common">Chicory</name>
    <dbReference type="NCBI Taxonomy" id="13427"/>
    <lineage>
        <taxon>Eukaryota</taxon>
        <taxon>Viridiplantae</taxon>
        <taxon>Streptophyta</taxon>
        <taxon>Embryophyta</taxon>
        <taxon>Tracheophyta</taxon>
        <taxon>Spermatophyta</taxon>
        <taxon>Magnoliopsida</taxon>
        <taxon>eudicotyledons</taxon>
        <taxon>Gunneridae</taxon>
        <taxon>Pentapetalae</taxon>
        <taxon>asterids</taxon>
        <taxon>campanulids</taxon>
        <taxon>Asterales</taxon>
        <taxon>Asteraceae</taxon>
        <taxon>Cichorioideae</taxon>
        <taxon>Cichorieae</taxon>
        <taxon>Cichoriinae</taxon>
        <taxon>Cichorium</taxon>
    </lineage>
</organism>
<name>A0ACB9AKP2_CICIN</name>
<sequence length="209" mass="23143">MDYLVTRMAVVAERFSGMVAVERFPVLVMTGKFPVVVEMVSSEGFDFADTSLLDTDDLPHSLKQRVILTLNKIADRDTYEIGVEELGRTIETLTPDGISPFLSCILDTDSEKKNSRSKRMHKTNRTTKMLKNPHFMAKPAMIELNRSIIHAGGASTQSTLNAAMSSIQEGLKNSDWRTRKAACEALAEIASNNGSYSSSIKSYCIRALE</sequence>
<reference evidence="2" key="1">
    <citation type="journal article" date="2022" name="Mol. Ecol. Resour.">
        <title>The genomes of chicory, endive, great burdock and yacon provide insights into Asteraceae palaeo-polyploidization history and plant inulin production.</title>
        <authorList>
            <person name="Fan W."/>
            <person name="Wang S."/>
            <person name="Wang H."/>
            <person name="Wang A."/>
            <person name="Jiang F."/>
            <person name="Liu H."/>
            <person name="Zhao H."/>
            <person name="Xu D."/>
            <person name="Zhang Y."/>
        </authorList>
    </citation>
    <scope>NUCLEOTIDE SEQUENCE [LARGE SCALE GENOMIC DNA]</scope>
    <source>
        <strain evidence="2">cv. Punajuju</strain>
    </source>
</reference>
<proteinExistence type="predicted"/>
<comment type="caution">
    <text evidence="1">The sequence shown here is derived from an EMBL/GenBank/DDBJ whole genome shotgun (WGS) entry which is preliminary data.</text>
</comment>
<accession>A0ACB9AKP2</accession>
<keyword evidence="2" id="KW-1185">Reference proteome</keyword>
<evidence type="ECO:0000313" key="1">
    <source>
        <dbReference type="EMBL" id="KAI3710205.1"/>
    </source>
</evidence>
<protein>
    <submittedName>
        <fullName evidence="1">Uncharacterized protein</fullName>
    </submittedName>
</protein>
<dbReference type="EMBL" id="CM042015">
    <property type="protein sequence ID" value="KAI3710205.1"/>
    <property type="molecule type" value="Genomic_DNA"/>
</dbReference>
<reference evidence="1 2" key="2">
    <citation type="journal article" date="2022" name="Mol. Ecol. Resour.">
        <title>The genomes of chicory, endive, great burdock and yacon provide insights into Asteraceae paleo-polyploidization history and plant inulin production.</title>
        <authorList>
            <person name="Fan W."/>
            <person name="Wang S."/>
            <person name="Wang H."/>
            <person name="Wang A."/>
            <person name="Jiang F."/>
            <person name="Liu H."/>
            <person name="Zhao H."/>
            <person name="Xu D."/>
            <person name="Zhang Y."/>
        </authorList>
    </citation>
    <scope>NUCLEOTIDE SEQUENCE [LARGE SCALE GENOMIC DNA]</scope>
    <source>
        <strain evidence="2">cv. Punajuju</strain>
        <tissue evidence="1">Leaves</tissue>
    </source>
</reference>